<organism evidence="1 2">
    <name type="scientific">Bacillus carboniphilus</name>
    <dbReference type="NCBI Taxonomy" id="86663"/>
    <lineage>
        <taxon>Bacteria</taxon>
        <taxon>Bacillati</taxon>
        <taxon>Bacillota</taxon>
        <taxon>Bacilli</taxon>
        <taxon>Bacillales</taxon>
        <taxon>Bacillaceae</taxon>
        <taxon>Bacillus</taxon>
    </lineage>
</organism>
<dbReference type="RefSeq" id="WP_343795260.1">
    <property type="nucleotide sequence ID" value="NZ_BAAADJ010000001.1"/>
</dbReference>
<dbReference type="Proteomes" id="UP001500782">
    <property type="component" value="Unassembled WGS sequence"/>
</dbReference>
<evidence type="ECO:0000313" key="2">
    <source>
        <dbReference type="Proteomes" id="UP001500782"/>
    </source>
</evidence>
<protein>
    <recommendedName>
        <fullName evidence="3">Phage protein</fullName>
    </recommendedName>
</protein>
<dbReference type="EMBL" id="BAAADJ010000001">
    <property type="protein sequence ID" value="GAA0313804.1"/>
    <property type="molecule type" value="Genomic_DNA"/>
</dbReference>
<evidence type="ECO:0000313" key="1">
    <source>
        <dbReference type="EMBL" id="GAA0313804.1"/>
    </source>
</evidence>
<comment type="caution">
    <text evidence="1">The sequence shown here is derived from an EMBL/GenBank/DDBJ whole genome shotgun (WGS) entry which is preliminary data.</text>
</comment>
<reference evidence="1 2" key="1">
    <citation type="journal article" date="2019" name="Int. J. Syst. Evol. Microbiol.">
        <title>The Global Catalogue of Microorganisms (GCM) 10K type strain sequencing project: providing services to taxonomists for standard genome sequencing and annotation.</title>
        <authorList>
            <consortium name="The Broad Institute Genomics Platform"/>
            <consortium name="The Broad Institute Genome Sequencing Center for Infectious Disease"/>
            <person name="Wu L."/>
            <person name="Ma J."/>
        </authorList>
    </citation>
    <scope>NUCLEOTIDE SEQUENCE [LARGE SCALE GENOMIC DNA]</scope>
    <source>
        <strain evidence="1 2">JCM 9731</strain>
    </source>
</reference>
<sequence length="110" mass="12909">MSLNSLILSTLQPLGIPVDFQTYEGESTTYITFFEYNQRSALNADDDEDITSHSIQLDVWSKGNYNNIVQQTKQLLKGIGFRRTHETEFYEEETKIYHKVLRFSYSKEEN</sequence>
<evidence type="ECO:0008006" key="3">
    <source>
        <dbReference type="Google" id="ProtNLM"/>
    </source>
</evidence>
<gene>
    <name evidence="1" type="ORF">GCM10008967_00360</name>
</gene>
<keyword evidence="2" id="KW-1185">Reference proteome</keyword>
<name>A0ABN0VP57_9BACI</name>
<proteinExistence type="predicted"/>
<accession>A0ABN0VP57</accession>